<organism evidence="1">
    <name type="scientific">Oryza meridionalis</name>
    <dbReference type="NCBI Taxonomy" id="40149"/>
    <lineage>
        <taxon>Eukaryota</taxon>
        <taxon>Viridiplantae</taxon>
        <taxon>Streptophyta</taxon>
        <taxon>Embryophyta</taxon>
        <taxon>Tracheophyta</taxon>
        <taxon>Spermatophyta</taxon>
        <taxon>Magnoliopsida</taxon>
        <taxon>Liliopsida</taxon>
        <taxon>Poales</taxon>
        <taxon>Poaceae</taxon>
        <taxon>BOP clade</taxon>
        <taxon>Oryzoideae</taxon>
        <taxon>Oryzeae</taxon>
        <taxon>Oryzinae</taxon>
        <taxon>Oryza</taxon>
    </lineage>
</organism>
<dbReference type="PANTHER" id="PTHR33074">
    <property type="entry name" value="EXPRESSED PROTEIN-RELATED"/>
    <property type="match status" value="1"/>
</dbReference>
<proteinExistence type="predicted"/>
<name>A0A0E0DEZ4_9ORYZ</name>
<protein>
    <recommendedName>
        <fullName evidence="3">DUF1618 domain-containing protein</fullName>
    </recommendedName>
</protein>
<accession>A0A0E0DEZ4</accession>
<dbReference type="EnsemblPlants" id="OMERI04G13010.1">
    <property type="protein sequence ID" value="OMERI04G13010.1"/>
    <property type="gene ID" value="OMERI04G13010"/>
</dbReference>
<reference evidence="1" key="1">
    <citation type="submission" date="2015-04" db="UniProtKB">
        <authorList>
            <consortium name="EnsemblPlants"/>
        </authorList>
    </citation>
    <scope>IDENTIFICATION</scope>
</reference>
<keyword evidence="2" id="KW-1185">Reference proteome</keyword>
<dbReference type="PANTHER" id="PTHR33074:SF127">
    <property type="entry name" value="OS04G0388000 PROTEIN"/>
    <property type="match status" value="1"/>
</dbReference>
<sequence>MPQPASSGSPSRRFDIPDWVLLDTAAHADGCGDDATTARAETSDGLPIEVSFVAADPPAFTRCVVRCSGLTAGIEVSFVAADPPAFTRCVVRCSGLTAGEFLKEPSCIIGADGAFLLLRVIFPHRLERRCFTDFFVYRSGPGTPLLELLRRPYPVEHLSDHPGILSCGEHFLIVDPRWLFHPDGQMRYNLHVFSSKATMFKRLVRLEECQWEPRGTETDSAELSRADSCSFSPDLLPVIWDSKDNQLTFTNFICTYPTMDLYDDNILYVMAKMKGTDPSGWVLSVNTENKKLEKVSPFSQEILFFHRIYLQCDLFKHLGKAPECHLTKVLDKHTNRDKRRIFEEKEADSSNSDSGTYAVSEYLRLMGDLTLQLLAPIDVTESKIRVAHGALYK</sequence>
<dbReference type="HOGENOM" id="CLU_008956_5_1_1"/>
<dbReference type="Gramene" id="OMERI04G13010.1">
    <property type="protein sequence ID" value="OMERI04G13010.1"/>
    <property type="gene ID" value="OMERI04G13010"/>
</dbReference>
<dbReference type="AlphaFoldDB" id="A0A0E0DEZ4"/>
<dbReference type="Proteomes" id="UP000008021">
    <property type="component" value="Chromosome 4"/>
</dbReference>
<evidence type="ECO:0000313" key="1">
    <source>
        <dbReference type="EnsemblPlants" id="OMERI04G13010.1"/>
    </source>
</evidence>
<evidence type="ECO:0008006" key="3">
    <source>
        <dbReference type="Google" id="ProtNLM"/>
    </source>
</evidence>
<evidence type="ECO:0000313" key="2">
    <source>
        <dbReference type="Proteomes" id="UP000008021"/>
    </source>
</evidence>
<reference evidence="1" key="2">
    <citation type="submission" date="2018-05" db="EMBL/GenBank/DDBJ databases">
        <title>OmerRS3 (Oryza meridionalis Reference Sequence Version 3).</title>
        <authorList>
            <person name="Zhang J."/>
            <person name="Kudrna D."/>
            <person name="Lee S."/>
            <person name="Talag J."/>
            <person name="Welchert J."/>
            <person name="Wing R.A."/>
        </authorList>
    </citation>
    <scope>NUCLEOTIDE SEQUENCE [LARGE SCALE GENOMIC DNA]</scope>
    <source>
        <strain evidence="1">cv. OR44</strain>
    </source>
</reference>